<dbReference type="InterPro" id="IPR014729">
    <property type="entry name" value="Rossmann-like_a/b/a_fold"/>
</dbReference>
<dbReference type="InterPro" id="IPR006016">
    <property type="entry name" value="UspA"/>
</dbReference>
<dbReference type="Proteomes" id="UP000009173">
    <property type="component" value="Chromosome"/>
</dbReference>
<name>A0A0H3A6P7_NITV4</name>
<dbReference type="Gene3D" id="3.40.50.620">
    <property type="entry name" value="HUPs"/>
    <property type="match status" value="1"/>
</dbReference>
<dbReference type="PANTHER" id="PTHR46268">
    <property type="entry name" value="STRESS RESPONSE PROTEIN NHAX"/>
    <property type="match status" value="1"/>
</dbReference>
<dbReference type="KEGG" id="dvl:Dvul_1131"/>
<dbReference type="GO" id="GO:0005737">
    <property type="term" value="C:cytoplasm"/>
    <property type="evidence" value="ECO:0007669"/>
    <property type="project" value="UniProtKB-SubCell"/>
</dbReference>
<sequence length="138" mass="14669">MKILVAIDQSGYSQKALECAVAKALSEKAELFIVSVNEQLYEYAEFAVGVDIEDKFTTMAHEIVDKAVAYAKGKGVAAHGELLKSHSAAGTVIDFAKDKGVDLIVVGSRGRGAIERFLLGSVATKIVTHATCSVLVVR</sequence>
<dbReference type="RefSeq" id="WP_011792084.1">
    <property type="nucleotide sequence ID" value="NC_008751.1"/>
</dbReference>
<dbReference type="EMBL" id="CP000527">
    <property type="protein sequence ID" value="ABM28151.1"/>
    <property type="molecule type" value="Genomic_DNA"/>
</dbReference>
<dbReference type="CDD" id="cd00293">
    <property type="entry name" value="USP-like"/>
    <property type="match status" value="1"/>
</dbReference>
<accession>A0A0H3A6P7</accession>
<reference evidence="5" key="1">
    <citation type="journal article" date="2009" name="Environ. Microbiol.">
        <title>Contribution of mobile genetic elements to Desulfovibrio vulgaris genome plasticity.</title>
        <authorList>
            <person name="Walker C.B."/>
            <person name="Stolyar S."/>
            <person name="Chivian D."/>
            <person name="Pinel N."/>
            <person name="Gabster J.A."/>
            <person name="Dehal P.S."/>
            <person name="He Z."/>
            <person name="Yang Z.K."/>
            <person name="Yen H.C."/>
            <person name="Zhou J."/>
            <person name="Wall J.D."/>
            <person name="Hazen T.C."/>
            <person name="Arkin A.P."/>
            <person name="Stahl D.A."/>
        </authorList>
    </citation>
    <scope>NUCLEOTIDE SEQUENCE [LARGE SCALE GENOMIC DNA]</scope>
    <source>
        <strain evidence="5">DP4</strain>
    </source>
</reference>
<dbReference type="SUPFAM" id="SSF52402">
    <property type="entry name" value="Adenine nucleotide alpha hydrolases-like"/>
    <property type="match status" value="1"/>
</dbReference>
<proteinExistence type="inferred from homology"/>
<keyword evidence="2" id="KW-0963">Cytoplasm</keyword>
<evidence type="ECO:0000256" key="1">
    <source>
        <dbReference type="ARBA" id="ARBA00008791"/>
    </source>
</evidence>
<dbReference type="PANTHER" id="PTHR46268:SF6">
    <property type="entry name" value="UNIVERSAL STRESS PROTEIN UP12"/>
    <property type="match status" value="1"/>
</dbReference>
<dbReference type="InterPro" id="IPR006015">
    <property type="entry name" value="Universal_stress_UspA"/>
</dbReference>
<dbReference type="Pfam" id="PF00582">
    <property type="entry name" value="Usp"/>
    <property type="match status" value="1"/>
</dbReference>
<evidence type="ECO:0000313" key="5">
    <source>
        <dbReference type="Proteomes" id="UP000009173"/>
    </source>
</evidence>
<dbReference type="PIRSF" id="PIRSF006276">
    <property type="entry name" value="UspA"/>
    <property type="match status" value="1"/>
</dbReference>
<evidence type="ECO:0000256" key="2">
    <source>
        <dbReference type="PIRNR" id="PIRNR006276"/>
    </source>
</evidence>
<dbReference type="PRINTS" id="PR01438">
    <property type="entry name" value="UNVRSLSTRESS"/>
</dbReference>
<dbReference type="HOGENOM" id="CLU_049301_16_2_7"/>
<protein>
    <recommendedName>
        <fullName evidence="2">Universal stress protein</fullName>
    </recommendedName>
</protein>
<feature type="domain" description="UspA" evidence="3">
    <location>
        <begin position="2"/>
        <end position="138"/>
    </location>
</feature>
<comment type="similarity">
    <text evidence="1 2">Belongs to the universal stress protein A family.</text>
</comment>
<organism evidence="4 5">
    <name type="scientific">Nitratidesulfovibrio vulgaris (strain DP4)</name>
    <name type="common">Desulfovibrio vulgaris</name>
    <dbReference type="NCBI Taxonomy" id="391774"/>
    <lineage>
        <taxon>Bacteria</taxon>
        <taxon>Pseudomonadati</taxon>
        <taxon>Thermodesulfobacteriota</taxon>
        <taxon>Desulfovibrionia</taxon>
        <taxon>Desulfovibrionales</taxon>
        <taxon>Desulfovibrionaceae</taxon>
        <taxon>Nitratidesulfovibrio</taxon>
    </lineage>
</organism>
<dbReference type="AlphaFoldDB" id="A0A0H3A6P7"/>
<gene>
    <name evidence="4" type="ordered locus">Dvul_1131</name>
</gene>
<comment type="subcellular location">
    <subcellularLocation>
        <location evidence="2">Cytoplasm</location>
    </subcellularLocation>
</comment>
<evidence type="ECO:0000313" key="4">
    <source>
        <dbReference type="EMBL" id="ABM28151.1"/>
    </source>
</evidence>
<evidence type="ECO:0000259" key="3">
    <source>
        <dbReference type="Pfam" id="PF00582"/>
    </source>
</evidence>